<gene>
    <name evidence="1" type="ORF">PGIGA_G00096130</name>
</gene>
<dbReference type="EMBL" id="CM040472">
    <property type="protein sequence ID" value="MCI4389290.1"/>
    <property type="molecule type" value="Genomic_DNA"/>
</dbReference>
<organism evidence="1 2">
    <name type="scientific">Pangasianodon gigas</name>
    <name type="common">Mekong giant catfish</name>
    <name type="synonym">Pangasius gigas</name>
    <dbReference type="NCBI Taxonomy" id="30993"/>
    <lineage>
        <taxon>Eukaryota</taxon>
        <taxon>Metazoa</taxon>
        <taxon>Chordata</taxon>
        <taxon>Craniata</taxon>
        <taxon>Vertebrata</taxon>
        <taxon>Euteleostomi</taxon>
        <taxon>Actinopterygii</taxon>
        <taxon>Neopterygii</taxon>
        <taxon>Teleostei</taxon>
        <taxon>Ostariophysi</taxon>
        <taxon>Siluriformes</taxon>
        <taxon>Pangasiidae</taxon>
        <taxon>Pangasianodon</taxon>
    </lineage>
</organism>
<proteinExistence type="predicted"/>
<evidence type="ECO:0000313" key="1">
    <source>
        <dbReference type="EMBL" id="MCI4389290.1"/>
    </source>
</evidence>
<keyword evidence="2" id="KW-1185">Reference proteome</keyword>
<accession>A0ACC5XEQ3</accession>
<reference evidence="1 2" key="1">
    <citation type="journal article" date="2022" name="bioRxiv">
        <title>An ancient truncated duplication of the anti-Mullerian hormone receptor type 2 gene is a potential conserved master sex determinant in the Pangasiidae catfish family.</title>
        <authorList>
            <person name="Wen M."/>
            <person name="Pan Q."/>
            <person name="Jouanno E."/>
            <person name="Montfort J."/>
            <person name="Zahm M."/>
            <person name="Cabau C."/>
            <person name="Klopp C."/>
            <person name="Iampietro C."/>
            <person name="Roques C."/>
            <person name="Bouchez O."/>
            <person name="Castinel A."/>
            <person name="Donnadieu C."/>
            <person name="Parrinello H."/>
            <person name="Poncet C."/>
            <person name="Belmonte E."/>
            <person name="Gautier V."/>
            <person name="Avarre J.-C."/>
            <person name="Dugue R."/>
            <person name="Gustiano R."/>
            <person name="Ha T.T.T."/>
            <person name="Campet M."/>
            <person name="Sriphairoj K."/>
            <person name="Ribolli J."/>
            <person name="de Almeida F.L."/>
            <person name="Desvignes T."/>
            <person name="Postlethwait J.H."/>
            <person name="Bucao C.F."/>
            <person name="Robinson-Rechavi M."/>
            <person name="Bobe J."/>
            <person name="Herpin A."/>
            <person name="Guiguen Y."/>
        </authorList>
    </citation>
    <scope>NUCLEOTIDE SEQUENCE [LARGE SCALE GENOMIC DNA]</scope>
    <source>
        <strain evidence="1">YG-Dec2019</strain>
    </source>
</reference>
<comment type="caution">
    <text evidence="1">The sequence shown here is derived from an EMBL/GenBank/DDBJ whole genome shotgun (WGS) entry which is preliminary data.</text>
</comment>
<evidence type="ECO:0000313" key="2">
    <source>
        <dbReference type="Proteomes" id="UP000829447"/>
    </source>
</evidence>
<sequence>MQTPSDPNVSARGCCTPLLWPLETPAASSGQSIGGKINTALYKLLTSHPGCGCLFFWMRTKSLAYFSHS</sequence>
<feature type="non-terminal residue" evidence="1">
    <location>
        <position position="69"/>
    </location>
</feature>
<protein>
    <submittedName>
        <fullName evidence="1">Uncharacterized protein</fullName>
    </submittedName>
</protein>
<dbReference type="Proteomes" id="UP000829447">
    <property type="component" value="Linkage Group LG19"/>
</dbReference>
<name>A0ACC5XEQ3_PANGG</name>